<proteinExistence type="predicted"/>
<keyword evidence="4" id="KW-1185">Reference proteome</keyword>
<feature type="transmembrane region" description="Helical" evidence="1">
    <location>
        <begin position="318"/>
        <end position="339"/>
    </location>
</feature>
<feature type="transmembrane region" description="Helical" evidence="1">
    <location>
        <begin position="574"/>
        <end position="598"/>
    </location>
</feature>
<evidence type="ECO:0000313" key="2">
    <source>
        <dbReference type="EMBL" id="CAD5219069.1"/>
    </source>
</evidence>
<dbReference type="Pfam" id="PF10326">
    <property type="entry name" value="7TM_GPCR_Str"/>
    <property type="match status" value="2"/>
</dbReference>
<dbReference type="Proteomes" id="UP000582659">
    <property type="component" value="Unassembled WGS sequence"/>
</dbReference>
<dbReference type="SUPFAM" id="SSF81321">
    <property type="entry name" value="Family A G protein-coupled receptor-like"/>
    <property type="match status" value="1"/>
</dbReference>
<sequence>MLSLHYAKNPDNPYSWDLKPSELHQLRPYEIIYLDHVRRIIVLFLRLSGALSFVFLYLVIAKTKGEMMQYKPMFMLCAVTDAMFYIGNTMVEYKAKAVDGVFMLKFEGMMGLTSWHTQIVSMGLYIFLLSLAISILPAQFYYRYCILTSDKAMSKTRITFLFSISYSVGIPIGILAYFAYGYSATIRPTFNYGRLWFPERPLPTVIYADIRHPVVKLYFGAAIALISIFYCVVLVIGHRTVKVFNSKTYGICKKSKNTQNQVTYFLVVQISKLSKPQMNKEPQCSPSANNPYAWEVNRTNPESLEYYERLYLDSVRPVISCILHVFGLTSFLFLFLVLFQTKGGVTRYQPIFLLSAVTDVCFYTLSLITQIKSKATDGVFMMKLEGLLSRFDWEWQLIGIACFCMLLSLAISTLPSLFYFRYHALTSTRPMSQLRLAVLFSSSYLLAIAIAAMAYVAYGYSAEARPGFNYGVLWFPETPLPTVFYGDIRHTFLKLYYGIASSLITMFYVMVLYIGLITVKAFKAKTMTTDKKARNTQRQVTYFLLIQSVIPLFVSSGPNTFLILISMFHLDGGILLTLVFDLMMLLPICNAILSIIVIKPYRHAIVSAFKARNQSVHASNTSPGSSDV</sequence>
<feature type="transmembrane region" description="Helical" evidence="1">
    <location>
        <begin position="434"/>
        <end position="458"/>
    </location>
</feature>
<feature type="transmembrane region" description="Helical" evidence="1">
    <location>
        <begin position="40"/>
        <end position="61"/>
    </location>
</feature>
<dbReference type="InterPro" id="IPR019428">
    <property type="entry name" value="7TM_GPCR_serpentine_rcpt_Str"/>
</dbReference>
<reference evidence="5" key="1">
    <citation type="submission" date="2016-11" db="UniProtKB">
        <authorList>
            <consortium name="WormBaseParasite"/>
        </authorList>
    </citation>
    <scope>IDENTIFICATION</scope>
</reference>
<feature type="transmembrane region" description="Helical" evidence="1">
    <location>
        <begin position="73"/>
        <end position="95"/>
    </location>
</feature>
<dbReference type="Proteomes" id="UP000659654">
    <property type="component" value="Unassembled WGS sequence"/>
</dbReference>
<dbReference type="EMBL" id="CAJFDI010000003">
    <property type="protein sequence ID" value="CAD5219069.1"/>
    <property type="molecule type" value="Genomic_DNA"/>
</dbReference>
<feature type="transmembrane region" description="Helical" evidence="1">
    <location>
        <begin position="540"/>
        <end position="568"/>
    </location>
</feature>
<organism evidence="3 5">
    <name type="scientific">Bursaphelenchus xylophilus</name>
    <name type="common">Pinewood nematode worm</name>
    <name type="synonym">Aphelenchoides xylophilus</name>
    <dbReference type="NCBI Taxonomy" id="6326"/>
    <lineage>
        <taxon>Eukaryota</taxon>
        <taxon>Metazoa</taxon>
        <taxon>Ecdysozoa</taxon>
        <taxon>Nematoda</taxon>
        <taxon>Chromadorea</taxon>
        <taxon>Rhabditida</taxon>
        <taxon>Tylenchina</taxon>
        <taxon>Tylenchomorpha</taxon>
        <taxon>Aphelenchoidea</taxon>
        <taxon>Aphelenchoididae</taxon>
        <taxon>Bursaphelenchus</taxon>
    </lineage>
</organism>
<feature type="transmembrane region" description="Helical" evidence="1">
    <location>
        <begin position="115"/>
        <end position="137"/>
    </location>
</feature>
<feature type="transmembrane region" description="Helical" evidence="1">
    <location>
        <begin position="158"/>
        <end position="180"/>
    </location>
</feature>
<evidence type="ECO:0000256" key="1">
    <source>
        <dbReference type="SAM" id="Phobius"/>
    </source>
</evidence>
<dbReference type="PANTHER" id="PTHR22943">
    <property type="entry name" value="7-TRANSMEMBRANE DOMAIN RECEPTOR C.ELEGANS"/>
    <property type="match status" value="1"/>
</dbReference>
<dbReference type="AlphaFoldDB" id="A0A1I7SEF7"/>
<keyword evidence="1" id="KW-0812">Transmembrane</keyword>
<feature type="transmembrane region" description="Helical" evidence="1">
    <location>
        <begin position="217"/>
        <end position="237"/>
    </location>
</feature>
<dbReference type="WBParaSite" id="BXY_1141600.1">
    <property type="protein sequence ID" value="BXY_1141600.1"/>
    <property type="gene ID" value="BXY_1141600"/>
</dbReference>
<evidence type="ECO:0000313" key="4">
    <source>
        <dbReference type="Proteomes" id="UP000659654"/>
    </source>
</evidence>
<evidence type="ECO:0000313" key="5">
    <source>
        <dbReference type="WBParaSite" id="BXY_1141600.1"/>
    </source>
</evidence>
<feature type="transmembrane region" description="Helical" evidence="1">
    <location>
        <begin position="397"/>
        <end position="422"/>
    </location>
</feature>
<protein>
    <submittedName>
        <fullName evidence="2">(pine wood nematode) hypothetical protein</fullName>
    </submittedName>
</protein>
<accession>A0A1I7SEF7</accession>
<evidence type="ECO:0000313" key="3">
    <source>
        <dbReference type="Proteomes" id="UP000095284"/>
    </source>
</evidence>
<keyword evidence="1" id="KW-1133">Transmembrane helix</keyword>
<dbReference type="Proteomes" id="UP000095284">
    <property type="component" value="Unplaced"/>
</dbReference>
<gene>
    <name evidence="2" type="ORF">BXYJ_LOCUS5494</name>
</gene>
<keyword evidence="1" id="KW-0472">Membrane</keyword>
<reference evidence="2" key="2">
    <citation type="submission" date="2020-09" db="EMBL/GenBank/DDBJ databases">
        <authorList>
            <person name="Kikuchi T."/>
        </authorList>
    </citation>
    <scope>NUCLEOTIDE SEQUENCE</scope>
    <source>
        <strain evidence="2">Ka4C1</strain>
    </source>
</reference>
<dbReference type="PANTHER" id="PTHR22943:SF248">
    <property type="entry name" value="SEVEN TM RECEPTOR"/>
    <property type="match status" value="1"/>
</dbReference>
<name>A0A1I7SEF7_BURXY</name>
<feature type="transmembrane region" description="Helical" evidence="1">
    <location>
        <begin position="495"/>
        <end position="519"/>
    </location>
</feature>
<dbReference type="EMBL" id="CAJFCV020000003">
    <property type="protein sequence ID" value="CAG9103990.1"/>
    <property type="molecule type" value="Genomic_DNA"/>
</dbReference>
<dbReference type="Gene3D" id="1.20.1070.10">
    <property type="entry name" value="Rhodopsin 7-helix transmembrane proteins"/>
    <property type="match status" value="1"/>
</dbReference>